<sequence length="77" mass="8561">MTHHTADVTMACPDGLPGPVSQVEGNCWTWGGFFTNNWDSPTHQNGLSPNKIHFKTRLSHSEMTVTQTTAIPVRLLR</sequence>
<reference evidence="1" key="1">
    <citation type="submission" date="2014-11" db="EMBL/GenBank/DDBJ databases">
        <authorList>
            <person name="Amaro Gonzalez C."/>
        </authorList>
    </citation>
    <scope>NUCLEOTIDE SEQUENCE</scope>
</reference>
<accession>A0A0E9UHQ9</accession>
<protein>
    <submittedName>
        <fullName evidence="1">Uncharacterized protein</fullName>
    </submittedName>
</protein>
<proteinExistence type="predicted"/>
<organism evidence="1">
    <name type="scientific">Anguilla anguilla</name>
    <name type="common">European freshwater eel</name>
    <name type="synonym">Muraena anguilla</name>
    <dbReference type="NCBI Taxonomy" id="7936"/>
    <lineage>
        <taxon>Eukaryota</taxon>
        <taxon>Metazoa</taxon>
        <taxon>Chordata</taxon>
        <taxon>Craniata</taxon>
        <taxon>Vertebrata</taxon>
        <taxon>Euteleostomi</taxon>
        <taxon>Actinopterygii</taxon>
        <taxon>Neopterygii</taxon>
        <taxon>Teleostei</taxon>
        <taxon>Anguilliformes</taxon>
        <taxon>Anguillidae</taxon>
        <taxon>Anguilla</taxon>
    </lineage>
</organism>
<dbReference type="EMBL" id="GBXM01044044">
    <property type="protein sequence ID" value="JAH64533.1"/>
    <property type="molecule type" value="Transcribed_RNA"/>
</dbReference>
<dbReference type="AlphaFoldDB" id="A0A0E9UHQ9"/>
<name>A0A0E9UHQ9_ANGAN</name>
<reference evidence="1" key="2">
    <citation type="journal article" date="2015" name="Fish Shellfish Immunol.">
        <title>Early steps in the European eel (Anguilla anguilla)-Vibrio vulnificus interaction in the gills: Role of the RtxA13 toxin.</title>
        <authorList>
            <person name="Callol A."/>
            <person name="Pajuelo D."/>
            <person name="Ebbesson L."/>
            <person name="Teles M."/>
            <person name="MacKenzie S."/>
            <person name="Amaro C."/>
        </authorList>
    </citation>
    <scope>NUCLEOTIDE SEQUENCE</scope>
</reference>
<evidence type="ECO:0000313" key="1">
    <source>
        <dbReference type="EMBL" id="JAH64533.1"/>
    </source>
</evidence>